<gene>
    <name evidence="6" type="ORF">MNBD_ALPHA09-478</name>
</gene>
<comment type="subcellular location">
    <subcellularLocation>
        <location evidence="1">Membrane</location>
    </subcellularLocation>
</comment>
<evidence type="ECO:0000256" key="4">
    <source>
        <dbReference type="SAM" id="MobiDB-lite"/>
    </source>
</evidence>
<dbReference type="InterPro" id="IPR027385">
    <property type="entry name" value="Beta-barrel_OMP"/>
</dbReference>
<evidence type="ECO:0000256" key="3">
    <source>
        <dbReference type="ARBA" id="ARBA00023136"/>
    </source>
</evidence>
<dbReference type="SUPFAM" id="SSF56925">
    <property type="entry name" value="OMPA-like"/>
    <property type="match status" value="1"/>
</dbReference>
<evidence type="ECO:0000256" key="2">
    <source>
        <dbReference type="ARBA" id="ARBA00022729"/>
    </source>
</evidence>
<dbReference type="InterPro" id="IPR051692">
    <property type="entry name" value="OMP-like"/>
</dbReference>
<keyword evidence="3" id="KW-0472">Membrane</keyword>
<dbReference type="Gene3D" id="2.40.160.20">
    <property type="match status" value="1"/>
</dbReference>
<name>A0A3B0TFV2_9ZZZZ</name>
<organism evidence="6">
    <name type="scientific">hydrothermal vent metagenome</name>
    <dbReference type="NCBI Taxonomy" id="652676"/>
    <lineage>
        <taxon>unclassified sequences</taxon>
        <taxon>metagenomes</taxon>
        <taxon>ecological metagenomes</taxon>
    </lineage>
</organism>
<reference evidence="6" key="1">
    <citation type="submission" date="2018-06" db="EMBL/GenBank/DDBJ databases">
        <authorList>
            <person name="Zhirakovskaya E."/>
        </authorList>
    </citation>
    <scope>NUCLEOTIDE SEQUENCE</scope>
</reference>
<dbReference type="GO" id="GO:0016020">
    <property type="term" value="C:membrane"/>
    <property type="evidence" value="ECO:0007669"/>
    <property type="project" value="UniProtKB-SubCell"/>
</dbReference>
<evidence type="ECO:0000256" key="1">
    <source>
        <dbReference type="ARBA" id="ARBA00004370"/>
    </source>
</evidence>
<dbReference type="InterPro" id="IPR011250">
    <property type="entry name" value="OMP/PagP_B-barrel"/>
</dbReference>
<dbReference type="AlphaFoldDB" id="A0A3B0TFV2"/>
<accession>A0A3B0TFV2</accession>
<evidence type="ECO:0000259" key="5">
    <source>
        <dbReference type="Pfam" id="PF13505"/>
    </source>
</evidence>
<feature type="region of interest" description="Disordered" evidence="4">
    <location>
        <begin position="1"/>
        <end position="24"/>
    </location>
</feature>
<proteinExistence type="predicted"/>
<dbReference type="Pfam" id="PF13505">
    <property type="entry name" value="OMP_b-brl"/>
    <property type="match status" value="1"/>
</dbReference>
<dbReference type="PANTHER" id="PTHR34001">
    <property type="entry name" value="BLL7405 PROTEIN"/>
    <property type="match status" value="1"/>
</dbReference>
<evidence type="ECO:0000313" key="6">
    <source>
        <dbReference type="EMBL" id="VAW17455.1"/>
    </source>
</evidence>
<dbReference type="EMBL" id="UOEM01000105">
    <property type="protein sequence ID" value="VAW17455.1"/>
    <property type="molecule type" value="Genomic_DNA"/>
</dbReference>
<keyword evidence="2" id="KW-0732">Signal</keyword>
<protein>
    <recommendedName>
        <fullName evidence="5">Outer membrane protein beta-barrel domain-containing protein</fullName>
    </recommendedName>
</protein>
<feature type="domain" description="Outer membrane protein beta-barrel" evidence="5">
    <location>
        <begin position="70"/>
        <end position="267"/>
    </location>
</feature>
<sequence>MADFHTETMGLDRGATSTTGRGILPRTPRSARLSAWIPALALFIMATPDALAADPAPSAPEIILSGTTFDDRWTGVYIGASVGGGWGETRTFYDRAGNDHLSTEFIEPSGYVGALTFGYNYQFANKFVVGIEADLGIMDIDAPDKTGLWDDHIWKSRYGGLWGTLRPRLGYSFGDLMVFGTGGVAFMETDEMILGDNDATQNTYNRGTHTGSVFGGGFEYALSEKTSAKVEYLRMEFPEYKGYTNNEELYGFENSVELLRVGVNYKF</sequence>
<dbReference type="PANTHER" id="PTHR34001:SF3">
    <property type="entry name" value="BLL7405 PROTEIN"/>
    <property type="match status" value="1"/>
</dbReference>